<dbReference type="InterPro" id="IPR038883">
    <property type="entry name" value="AN11006-like"/>
</dbReference>
<accession>A0AA38VAX0</accession>
<dbReference type="PANTHER" id="PTHR42085:SF2">
    <property type="entry name" value="F-BOX DOMAIN-CONTAINING PROTEIN"/>
    <property type="match status" value="1"/>
</dbReference>
<feature type="region of interest" description="Disordered" evidence="1">
    <location>
        <begin position="1"/>
        <end position="26"/>
    </location>
</feature>
<evidence type="ECO:0000313" key="2">
    <source>
        <dbReference type="EMBL" id="KAJ9129971.1"/>
    </source>
</evidence>
<evidence type="ECO:0000256" key="1">
    <source>
        <dbReference type="SAM" id="MobiDB-lite"/>
    </source>
</evidence>
<keyword evidence="3" id="KW-1185">Reference proteome</keyword>
<feature type="compositionally biased region" description="Basic and acidic residues" evidence="1">
    <location>
        <begin position="1"/>
        <end position="12"/>
    </location>
</feature>
<comment type="caution">
    <text evidence="2">The sequence shown here is derived from an EMBL/GenBank/DDBJ whole genome shotgun (WGS) entry which is preliminary data.</text>
</comment>
<dbReference type="AlphaFoldDB" id="A0AA38VAX0"/>
<name>A0AA38VAX0_9PEZI</name>
<gene>
    <name evidence="2" type="ORF">NKR23_g12395</name>
</gene>
<protein>
    <submittedName>
        <fullName evidence="2">Uncharacterized protein</fullName>
    </submittedName>
</protein>
<dbReference type="Proteomes" id="UP001174694">
    <property type="component" value="Unassembled WGS sequence"/>
</dbReference>
<organism evidence="2 3">
    <name type="scientific">Pleurostoma richardsiae</name>
    <dbReference type="NCBI Taxonomy" id="41990"/>
    <lineage>
        <taxon>Eukaryota</taxon>
        <taxon>Fungi</taxon>
        <taxon>Dikarya</taxon>
        <taxon>Ascomycota</taxon>
        <taxon>Pezizomycotina</taxon>
        <taxon>Sordariomycetes</taxon>
        <taxon>Sordariomycetidae</taxon>
        <taxon>Calosphaeriales</taxon>
        <taxon>Pleurostomataceae</taxon>
        <taxon>Pleurostoma</taxon>
    </lineage>
</organism>
<sequence length="266" mass="30371">MADQKDVKETSGDLKPTVADRPTDRPTSFLSLPSEIRNGIYNFILLYQEPINPWSHKNLTLGLLRANMVIHDEAGSLFYGQNHFDFTDATAEEIGSFLQQIGSNNAGQIQHILIDFPEFLYLDPGDVILKEGSVDILANIWNGCANVSTLTTSLWSTNAMEVRLDNLEHHRIAFEALELVDTHFRAISSVREIILEVYQDGPSDHIRGLMRSRGWTINTTEYVEEEDSRRSFSDFDDDDDDYGYDDADYDDYDIDNDSDFWRRAAD</sequence>
<feature type="region of interest" description="Disordered" evidence="1">
    <location>
        <begin position="227"/>
        <end position="256"/>
    </location>
</feature>
<dbReference type="PANTHER" id="PTHR42085">
    <property type="entry name" value="F-BOX DOMAIN-CONTAINING PROTEIN"/>
    <property type="match status" value="1"/>
</dbReference>
<reference evidence="2" key="1">
    <citation type="submission" date="2022-07" db="EMBL/GenBank/DDBJ databases">
        <title>Fungi with potential for degradation of polypropylene.</title>
        <authorList>
            <person name="Gostincar C."/>
        </authorList>
    </citation>
    <scope>NUCLEOTIDE SEQUENCE</scope>
    <source>
        <strain evidence="2">EXF-13308</strain>
    </source>
</reference>
<feature type="compositionally biased region" description="Acidic residues" evidence="1">
    <location>
        <begin position="234"/>
        <end position="256"/>
    </location>
</feature>
<proteinExistence type="predicted"/>
<dbReference type="EMBL" id="JANBVO010000116">
    <property type="protein sequence ID" value="KAJ9129971.1"/>
    <property type="molecule type" value="Genomic_DNA"/>
</dbReference>
<evidence type="ECO:0000313" key="3">
    <source>
        <dbReference type="Proteomes" id="UP001174694"/>
    </source>
</evidence>